<dbReference type="NCBIfam" id="TIGR01558">
    <property type="entry name" value="sm_term_P27"/>
    <property type="match status" value="1"/>
</dbReference>
<name>A0A857J5U1_9BURK</name>
<proteinExistence type="predicted"/>
<evidence type="ECO:0000313" key="1">
    <source>
        <dbReference type="EMBL" id="QHI99354.1"/>
    </source>
</evidence>
<dbReference type="RefSeq" id="WP_160553167.1">
    <property type="nucleotide sequence ID" value="NZ_CP047650.1"/>
</dbReference>
<sequence>MGARGPAPKPGELKALEGGRGHRALNLDTTFRPEVGLPDAPRWLTPEAKKAWKRLGTELLYYNLISKVDRDAFAMLCQTIGRLEIVERSIMGRMGRLLEQDKDAAEALMDSTPNGLKVQAAIYQVLNKEQEKLHRMLAEFGLTPAQRARVTTAIRAQLQLIDGGGAPAVTPSGAPTGFADFR</sequence>
<dbReference type="Proteomes" id="UP000464787">
    <property type="component" value="Chromosome"/>
</dbReference>
<accession>A0A857J5U1</accession>
<gene>
    <name evidence="1" type="ORF">GT347_16035</name>
</gene>
<dbReference type="Pfam" id="PF05119">
    <property type="entry name" value="Terminase_4"/>
    <property type="match status" value="1"/>
</dbReference>
<evidence type="ECO:0000313" key="2">
    <source>
        <dbReference type="Proteomes" id="UP000464787"/>
    </source>
</evidence>
<keyword evidence="2" id="KW-1185">Reference proteome</keyword>
<protein>
    <submittedName>
        <fullName evidence="1">Phage terminase small subunit P27 family</fullName>
    </submittedName>
</protein>
<dbReference type="AlphaFoldDB" id="A0A857J5U1"/>
<dbReference type="InterPro" id="IPR006448">
    <property type="entry name" value="Phage_term_ssu_P27"/>
</dbReference>
<reference evidence="1 2" key="1">
    <citation type="submission" date="2020-01" db="EMBL/GenBank/DDBJ databases">
        <title>Genome sequencing of strain KACC 21265.</title>
        <authorList>
            <person name="Heo J."/>
            <person name="Kim S.-J."/>
            <person name="Kim J.-S."/>
            <person name="Hong S.-B."/>
            <person name="Kwon S.-W."/>
        </authorList>
    </citation>
    <scope>NUCLEOTIDE SEQUENCE [LARGE SCALE GENOMIC DNA]</scope>
    <source>
        <strain evidence="1 2">KACC 21265</strain>
    </source>
</reference>
<organism evidence="1 2">
    <name type="scientific">Xylophilus rhododendri</name>
    <dbReference type="NCBI Taxonomy" id="2697032"/>
    <lineage>
        <taxon>Bacteria</taxon>
        <taxon>Pseudomonadati</taxon>
        <taxon>Pseudomonadota</taxon>
        <taxon>Betaproteobacteria</taxon>
        <taxon>Burkholderiales</taxon>
        <taxon>Xylophilus</taxon>
    </lineage>
</organism>
<dbReference type="EMBL" id="CP047650">
    <property type="protein sequence ID" value="QHI99354.1"/>
    <property type="molecule type" value="Genomic_DNA"/>
</dbReference>
<dbReference type="KEGG" id="xyk:GT347_16035"/>